<dbReference type="InterPro" id="IPR024524">
    <property type="entry name" value="DUF3800"/>
</dbReference>
<sequence length="363" mass="41067">MSKVEEQKIAKKESKEERIEREKQALLARIASSSLSSMHHRVAWLMNHHPDTRNSDIALQIRYWRTFEKGILNGDYVKLDDLYRLPRLHSLVRARARIQNSYRLFQADPAVREIRGTLEEDEREKAIETPDHPVYAVFLDESGKDSPNLIVGSLWFLSGGEDALKLQLASSELKQKRKFAHEFHFSKVSKEDLPIYKELVDIFITQGVTISFKFISVERAGIKNSKVALDDLFYLLITRGIDHEILTSRAPLPRILDVWKDLEEVGADKLLTANLEMKLKQAAASIYGGKLFVQRCVALDSKSNIFLQMADLIAGSANRVLSRGSSTSNHKDELADYVLTRLGVAMSPNADGSIGDLAVHIRL</sequence>
<dbReference type="OrthoDB" id="8558788at2"/>
<dbReference type="RefSeq" id="WP_090744894.1">
    <property type="nucleotide sequence ID" value="NZ_CZQA01000001.1"/>
</dbReference>
<dbReference type="AlphaFoldDB" id="A0A0S4L878"/>
<evidence type="ECO:0000313" key="3">
    <source>
        <dbReference type="Proteomes" id="UP000199032"/>
    </source>
</evidence>
<gene>
    <name evidence="2" type="ORF">COMA1_11140</name>
</gene>
<protein>
    <recommendedName>
        <fullName evidence="4">DUF3800 domain-containing protein</fullName>
    </recommendedName>
</protein>
<accession>A0A0S4L878</accession>
<organism evidence="2 3">
    <name type="scientific">Candidatus Nitrospira nitrosa</name>
    <dbReference type="NCBI Taxonomy" id="1742972"/>
    <lineage>
        <taxon>Bacteria</taxon>
        <taxon>Pseudomonadati</taxon>
        <taxon>Nitrospirota</taxon>
        <taxon>Nitrospiria</taxon>
        <taxon>Nitrospirales</taxon>
        <taxon>Nitrospiraceae</taxon>
        <taxon>Nitrospira</taxon>
    </lineage>
</organism>
<evidence type="ECO:0008006" key="4">
    <source>
        <dbReference type="Google" id="ProtNLM"/>
    </source>
</evidence>
<keyword evidence="3" id="KW-1185">Reference proteome</keyword>
<dbReference type="EMBL" id="CZQA01000001">
    <property type="protein sequence ID" value="CUS33407.1"/>
    <property type="molecule type" value="Genomic_DNA"/>
</dbReference>
<evidence type="ECO:0000256" key="1">
    <source>
        <dbReference type="SAM" id="Coils"/>
    </source>
</evidence>
<dbReference type="Pfam" id="PF12686">
    <property type="entry name" value="DUF3800"/>
    <property type="match status" value="1"/>
</dbReference>
<dbReference type="Proteomes" id="UP000199032">
    <property type="component" value="Unassembled WGS sequence"/>
</dbReference>
<name>A0A0S4L878_9BACT</name>
<feature type="coiled-coil region" evidence="1">
    <location>
        <begin position="2"/>
        <end position="29"/>
    </location>
</feature>
<proteinExistence type="predicted"/>
<keyword evidence="1" id="KW-0175">Coiled coil</keyword>
<reference evidence="2 3" key="1">
    <citation type="submission" date="2015-10" db="EMBL/GenBank/DDBJ databases">
        <authorList>
            <person name="Gilbert D.G."/>
        </authorList>
    </citation>
    <scope>NUCLEOTIDE SEQUENCE [LARGE SCALE GENOMIC DNA]</scope>
    <source>
        <strain evidence="2">COMA1</strain>
    </source>
</reference>
<evidence type="ECO:0000313" key="2">
    <source>
        <dbReference type="EMBL" id="CUS33407.1"/>
    </source>
</evidence>